<dbReference type="Proteomes" id="UP000535491">
    <property type="component" value="Unassembled WGS sequence"/>
</dbReference>
<sequence>MKKIILIIGLVSLSIMSAPSEIKADSTPQEELLEDTILALLFPEIEKAIEKHFGESKQFFCQDVLKITKKDPGSFLFRITTQVQTFEGAHNPPYHLVTITFDNDGPGWGWNVREFKARQLAPGEKVKCRHPVELPLHYEGNRLDQSRLEPLHSMHKAESVRTGSALCIES</sequence>
<gene>
    <name evidence="1" type="ORF">H1191_03470</name>
</gene>
<evidence type="ECO:0000313" key="1">
    <source>
        <dbReference type="EMBL" id="MBA4493366.1"/>
    </source>
</evidence>
<comment type="caution">
    <text evidence="1">The sequence shown here is derived from an EMBL/GenBank/DDBJ whole genome shotgun (WGS) entry which is preliminary data.</text>
</comment>
<dbReference type="EMBL" id="JACEIQ010000002">
    <property type="protein sequence ID" value="MBA4493366.1"/>
    <property type="molecule type" value="Genomic_DNA"/>
</dbReference>
<proteinExistence type="predicted"/>
<accession>A0A7W2A6G9</accession>
<reference evidence="1 2" key="1">
    <citation type="submission" date="2020-07" db="EMBL/GenBank/DDBJ databases">
        <authorList>
            <person name="Feng H."/>
        </authorList>
    </citation>
    <scope>NUCLEOTIDE SEQUENCE [LARGE SCALE GENOMIC DNA]</scope>
    <source>
        <strain evidence="2">s-10</strain>
    </source>
</reference>
<dbReference type="RefSeq" id="WP_181750604.1">
    <property type="nucleotide sequence ID" value="NZ_JACEIQ010000002.1"/>
</dbReference>
<dbReference type="AlphaFoldDB" id="A0A7W2A6G9"/>
<protein>
    <submittedName>
        <fullName evidence="1">DUF3888 domain-containing protein</fullName>
    </submittedName>
</protein>
<name>A0A7W2A6G9_9BACL</name>
<organism evidence="1 2">
    <name type="scientific">Paenactinomyces guangxiensis</name>
    <dbReference type="NCBI Taxonomy" id="1490290"/>
    <lineage>
        <taxon>Bacteria</taxon>
        <taxon>Bacillati</taxon>
        <taxon>Bacillota</taxon>
        <taxon>Bacilli</taxon>
        <taxon>Bacillales</taxon>
        <taxon>Thermoactinomycetaceae</taxon>
        <taxon>Paenactinomyces</taxon>
    </lineage>
</organism>
<keyword evidence="2" id="KW-1185">Reference proteome</keyword>
<dbReference type="Pfam" id="PF13027">
    <property type="entry name" value="DUF3888"/>
    <property type="match status" value="1"/>
</dbReference>
<evidence type="ECO:0000313" key="2">
    <source>
        <dbReference type="Proteomes" id="UP000535491"/>
    </source>
</evidence>
<dbReference type="InterPro" id="IPR024984">
    <property type="entry name" value="DUF3888"/>
</dbReference>